<reference evidence="1 2" key="1">
    <citation type="submission" date="2019-03" db="EMBL/GenBank/DDBJ databases">
        <title>Genomic Encyclopedia of Archaeal and Bacterial Type Strains, Phase II (KMG-II): from individual species to whole genera.</title>
        <authorList>
            <person name="Goeker M."/>
        </authorList>
    </citation>
    <scope>NUCLEOTIDE SEQUENCE [LARGE SCALE GENOMIC DNA]</scope>
    <source>
        <strain evidence="1 2">DSM 18435</strain>
    </source>
</reference>
<keyword evidence="2" id="KW-1185">Reference proteome</keyword>
<dbReference type="Gene3D" id="3.40.50.1820">
    <property type="entry name" value="alpha/beta hydrolase"/>
    <property type="match status" value="1"/>
</dbReference>
<dbReference type="Proteomes" id="UP000295468">
    <property type="component" value="Unassembled WGS sequence"/>
</dbReference>
<organism evidence="1 2">
    <name type="scientific">Zeaxanthinibacter enoshimensis</name>
    <dbReference type="NCBI Taxonomy" id="392009"/>
    <lineage>
        <taxon>Bacteria</taxon>
        <taxon>Pseudomonadati</taxon>
        <taxon>Bacteroidota</taxon>
        <taxon>Flavobacteriia</taxon>
        <taxon>Flavobacteriales</taxon>
        <taxon>Flavobacteriaceae</taxon>
        <taxon>Zeaxanthinibacter</taxon>
    </lineage>
</organism>
<dbReference type="RefSeq" id="WP_133642904.1">
    <property type="nucleotide sequence ID" value="NZ_SNYI01000001.1"/>
</dbReference>
<dbReference type="SUPFAM" id="SSF53474">
    <property type="entry name" value="alpha/beta-Hydrolases"/>
    <property type="match status" value="1"/>
</dbReference>
<dbReference type="InterPro" id="IPR050583">
    <property type="entry name" value="Mycobacterial_A85_antigen"/>
</dbReference>
<dbReference type="AlphaFoldDB" id="A0A4R6TVC1"/>
<accession>A0A4R6TVC1</accession>
<dbReference type="InterPro" id="IPR029058">
    <property type="entry name" value="AB_hydrolase_fold"/>
</dbReference>
<dbReference type="PANTHER" id="PTHR48098:SF6">
    <property type="entry name" value="FERRI-BACILLIBACTIN ESTERASE BESA"/>
    <property type="match status" value="1"/>
</dbReference>
<name>A0A4R6TVC1_9FLAO</name>
<evidence type="ECO:0000313" key="1">
    <source>
        <dbReference type="EMBL" id="TDQ32878.1"/>
    </source>
</evidence>
<dbReference type="InterPro" id="IPR000801">
    <property type="entry name" value="Esterase-like"/>
</dbReference>
<proteinExistence type="predicted"/>
<dbReference type="Pfam" id="PF00756">
    <property type="entry name" value="Esterase"/>
    <property type="match status" value="1"/>
</dbReference>
<gene>
    <name evidence="1" type="ORF">CLV82_0715</name>
</gene>
<dbReference type="EMBL" id="SNYI01000001">
    <property type="protein sequence ID" value="TDQ32878.1"/>
    <property type="molecule type" value="Genomic_DNA"/>
</dbReference>
<sequence>MSFEIDIISLKGRFYSKNLRRKVVFRWVAPADYQSEGGAFPVLLMNDGQDFRAMTLENTLINAFNDATLSPFIYIGIETDHRRMQEYGISGSPDYKGRGDRASAYSKFIVEEFIPFLQREFKVSEKASDWVFCGMSLGGLSAFDIAYSHPEHFRNIGVFSGSFWWRDKPYVPGDMEDRSRMVLNLVSKNPGAEDMRFWFQCGTQDEIADRNKNGVIDSIDDTKALIRELQKKGYSYPGDITYVEVKGGRHDLPTWARVFPDFLKWAFPVVKDVPVSIPIESGPSH</sequence>
<dbReference type="OrthoDB" id="9784036at2"/>
<evidence type="ECO:0000313" key="2">
    <source>
        <dbReference type="Proteomes" id="UP000295468"/>
    </source>
</evidence>
<protein>
    <submittedName>
        <fullName evidence="1">Enterochelin esterase-like enzyme</fullName>
    </submittedName>
</protein>
<dbReference type="PANTHER" id="PTHR48098">
    <property type="entry name" value="ENTEROCHELIN ESTERASE-RELATED"/>
    <property type="match status" value="1"/>
</dbReference>
<comment type="caution">
    <text evidence="1">The sequence shown here is derived from an EMBL/GenBank/DDBJ whole genome shotgun (WGS) entry which is preliminary data.</text>
</comment>